<organism evidence="1 2">
    <name type="scientific">Lancefieldella parvula</name>
    <dbReference type="NCBI Taxonomy" id="1382"/>
    <lineage>
        <taxon>Bacteria</taxon>
        <taxon>Bacillati</taxon>
        <taxon>Actinomycetota</taxon>
        <taxon>Coriobacteriia</taxon>
        <taxon>Coriobacteriales</taxon>
        <taxon>Atopobiaceae</taxon>
        <taxon>Lancefieldella</taxon>
    </lineage>
</organism>
<reference evidence="1" key="1">
    <citation type="submission" date="2022-05" db="EMBL/GenBank/DDBJ databases">
        <title>Using nanopore sequencing to obtain complete genomes from saliva samples.</title>
        <authorList>
            <person name="Baker J.L."/>
        </authorList>
    </citation>
    <scope>NUCLEOTIDE SEQUENCE</scope>
    <source>
        <strain evidence="1">JCVI-JB-Lp32</strain>
    </source>
</reference>
<evidence type="ECO:0000313" key="1">
    <source>
        <dbReference type="EMBL" id="UQF78285.1"/>
    </source>
</evidence>
<dbReference type="AlphaFoldDB" id="A0A9E7ACU2"/>
<evidence type="ECO:0000313" key="2">
    <source>
        <dbReference type="Proteomes" id="UP000831562"/>
    </source>
</evidence>
<dbReference type="Proteomes" id="UP000831562">
    <property type="component" value="Chromosome"/>
</dbReference>
<protein>
    <submittedName>
        <fullName evidence="1">Uncharacterized protein</fullName>
    </submittedName>
</protein>
<name>A0A9E7ACU2_9ACTN</name>
<accession>A0A9E7ACU2</accession>
<gene>
    <name evidence="1" type="ORF">M3I19_00860</name>
</gene>
<dbReference type="EMBL" id="CP097092">
    <property type="protein sequence ID" value="UQF78285.1"/>
    <property type="molecule type" value="Genomic_DNA"/>
</dbReference>
<proteinExistence type="predicted"/>
<sequence length="201" mass="21900">MKAFGNFDKVVASNGGGSSMLEPGGYVAKIVRVKDHTEEKKPYLEFVYDIWNGETKSFLFTADLADTTNDWRHSFRLYFTGDFGKQRYKALTEAVENTAQGKGAKAFVYEDKDGAEQTLVGKLLGVVIRHRSYVNSEGKVKTAVDVNAFIPGKDAAEGNFDAKFAEPYEADGVAEARGNAANAVIDAPAPAIELADEDLPF</sequence>